<feature type="signal peptide" evidence="1">
    <location>
        <begin position="1"/>
        <end position="23"/>
    </location>
</feature>
<feature type="chain" id="PRO_5046407827" evidence="1">
    <location>
        <begin position="24"/>
        <end position="136"/>
    </location>
</feature>
<accession>A0ABY5YHA7</accession>
<protein>
    <submittedName>
        <fullName evidence="2">Uncharacterized protein</fullName>
    </submittedName>
</protein>
<keyword evidence="1" id="KW-0732">Signal</keyword>
<evidence type="ECO:0000313" key="3">
    <source>
        <dbReference type="Proteomes" id="UP001060261"/>
    </source>
</evidence>
<dbReference type="Proteomes" id="UP001060261">
    <property type="component" value="Chromosome"/>
</dbReference>
<dbReference type="EMBL" id="CP104213">
    <property type="protein sequence ID" value="UWX64505.1"/>
    <property type="molecule type" value="Genomic_DNA"/>
</dbReference>
<organism evidence="2 3">
    <name type="scientific">Deinococcus rubellus</name>
    <dbReference type="NCBI Taxonomy" id="1889240"/>
    <lineage>
        <taxon>Bacteria</taxon>
        <taxon>Thermotogati</taxon>
        <taxon>Deinococcota</taxon>
        <taxon>Deinococci</taxon>
        <taxon>Deinococcales</taxon>
        <taxon>Deinococcaceae</taxon>
        <taxon>Deinococcus</taxon>
    </lineage>
</organism>
<keyword evidence="3" id="KW-1185">Reference proteome</keyword>
<sequence length="136" mass="13613">MRKSLLTALTLSAALSFAPAAFASAQMITQAPISAAAYSPLYTESDWMTLSVPVGALGGTIPSDLALSASGLPDGTSITLSGVSQVGNEAVLTVSVARSDTTQAVNATALIKLTSGDKTLTSFNVPVVGVAYAGSF</sequence>
<gene>
    <name evidence="2" type="ORF">N0D28_02210</name>
</gene>
<name>A0ABY5YHA7_9DEIO</name>
<evidence type="ECO:0000313" key="2">
    <source>
        <dbReference type="EMBL" id="UWX64505.1"/>
    </source>
</evidence>
<proteinExistence type="predicted"/>
<evidence type="ECO:0000256" key="1">
    <source>
        <dbReference type="SAM" id="SignalP"/>
    </source>
</evidence>
<dbReference type="RefSeq" id="WP_260560778.1">
    <property type="nucleotide sequence ID" value="NZ_BAABEC010000060.1"/>
</dbReference>
<reference evidence="2" key="1">
    <citation type="submission" date="2022-09" db="EMBL/GenBank/DDBJ databases">
        <title>genome sequence of Deinococcus rubellus.</title>
        <authorList>
            <person name="Srinivasan S."/>
        </authorList>
    </citation>
    <scope>NUCLEOTIDE SEQUENCE</scope>
    <source>
        <strain evidence="2">Ant6</strain>
    </source>
</reference>